<organism evidence="24 25">
    <name type="scientific">Heliophilum fasciatum</name>
    <dbReference type="NCBI Taxonomy" id="35700"/>
    <lineage>
        <taxon>Bacteria</taxon>
        <taxon>Bacillati</taxon>
        <taxon>Bacillota</taxon>
        <taxon>Clostridia</taxon>
        <taxon>Eubacteriales</taxon>
        <taxon>Heliobacteriaceae</taxon>
        <taxon>Heliophilum</taxon>
    </lineage>
</organism>
<feature type="binding site" evidence="19">
    <location>
        <position position="262"/>
    </location>
    <ligand>
        <name>Zn(2+)</name>
        <dbReference type="ChEBI" id="CHEBI:29105"/>
    </ligand>
</feature>
<comment type="cofactor">
    <cofactor evidence="3">
        <name>methylcob(III)alamin</name>
        <dbReference type="ChEBI" id="CHEBI:28115"/>
    </cofactor>
</comment>
<dbReference type="UniPathway" id="UPA00051">
    <property type="reaction ID" value="UER00081"/>
</dbReference>
<dbReference type="PROSITE" id="PS51337">
    <property type="entry name" value="B12_BINDING_NTER"/>
    <property type="match status" value="1"/>
</dbReference>
<dbReference type="Pfam" id="PF02607">
    <property type="entry name" value="B12-binding_2"/>
    <property type="match status" value="1"/>
</dbReference>
<comment type="catalytic activity">
    <reaction evidence="1">
        <text>(6S)-5-methyl-5,6,7,8-tetrahydrofolate + L-homocysteine = (6S)-5,6,7,8-tetrahydrofolate + L-methionine</text>
        <dbReference type="Rhea" id="RHEA:11172"/>
        <dbReference type="ChEBI" id="CHEBI:18608"/>
        <dbReference type="ChEBI" id="CHEBI:57453"/>
        <dbReference type="ChEBI" id="CHEBI:57844"/>
        <dbReference type="ChEBI" id="CHEBI:58199"/>
        <dbReference type="EC" id="2.1.1.13"/>
    </reaction>
</comment>
<dbReference type="SUPFAM" id="SSF82282">
    <property type="entry name" value="Homocysteine S-methyltransferase"/>
    <property type="match status" value="1"/>
</dbReference>
<dbReference type="PROSITE" id="PS50972">
    <property type="entry name" value="PTERIN_BINDING"/>
    <property type="match status" value="1"/>
</dbReference>
<dbReference type="InterPro" id="IPR011005">
    <property type="entry name" value="Dihydropteroate_synth-like_sf"/>
</dbReference>
<dbReference type="SUPFAM" id="SSF47644">
    <property type="entry name" value="Methionine synthase domain"/>
    <property type="match status" value="1"/>
</dbReference>
<dbReference type="GO" id="GO:0032259">
    <property type="term" value="P:methylation"/>
    <property type="evidence" value="ECO:0007669"/>
    <property type="project" value="UniProtKB-KW"/>
</dbReference>
<dbReference type="GO" id="GO:0050667">
    <property type="term" value="P:homocysteine metabolic process"/>
    <property type="evidence" value="ECO:0007669"/>
    <property type="project" value="TreeGrafter"/>
</dbReference>
<dbReference type="Gene3D" id="3.20.20.20">
    <property type="entry name" value="Dihydropteroate synthase-like"/>
    <property type="match status" value="1"/>
</dbReference>
<evidence type="ECO:0000256" key="1">
    <source>
        <dbReference type="ARBA" id="ARBA00001700"/>
    </source>
</evidence>
<keyword evidence="8 19" id="KW-0489">Methyltransferase</keyword>
<proteinExistence type="inferred from homology"/>
<keyword evidence="14 19" id="KW-0862">Zinc</keyword>
<comment type="cofactor">
    <cofactor evidence="2 19">
        <name>Zn(2+)</name>
        <dbReference type="ChEBI" id="CHEBI:29105"/>
    </cofactor>
</comment>
<sequence>MIQLFDGAMGTMLQAAGLPNGSAPEQFNLEHPEAVTAIHRRYVESGSAIIETNTFGANPIKLAHYGLADQVEAICQAAVQAARAAGNADTLIAGSVGPTGKLIAPLGDLAFDDAYAAFRRQIAALTAAGVDYILIETIIDIQEMRAALLAAKDVTDKPVICQLTFEADGRTVTGTDPATAAILLDAMGADVIGANCSLGPAQLLPIVKAMAAVTRKPLSIQPNAGMPVLVDGKTVFPMGPEELATWAPKLAAAGASYIGGCCGTTPEHIQAVRAALTAAGHDVVTRRYPTDFPVRDLPTVTALTSRSQTLYLGPAFPPVLIGERINPTGRKALAAEIRDGNWLTVKKEALGQVRAGAQILDVNMGVPGIDQPAAMANAITELSMLVDVPLAIDTTDAASLEAGLKAYPGRALVNSISAEPDRLREFLPLAKKYGAAVLCLPIAPGGVPETAEERAEIAQRIVDAALAIGLRRQDLLLDPLVLTVAADEQAAKETLGTLRLFRQRFGFPTVMGLSNVSFGLPRRNLLNATFCALALDAGLDAPIMNPYDEVLQDAIAAARTLLGHDRQGQAYSVRYSGWQAPAAGTGTAAAAAGTAGVAVAGDDEGADVLQRIKRTVIRGEKESIIPLVQQALNEGKAPLTITDEGLTAAMNEIGEAFGAGRCYLPQVMLAAETMRVAFGTLKALLPAQAIESKGRVLLATVRGDIHDLGKNIVAALLENNGYTVIDLGKDVAPETIVAAAQEHQVDIVGLCALMTTTLPEVDVAIAALKAASVPVVTMVGGAVVTEDYAQQAGADGYAADGVAAVALAAKMLKEKK</sequence>
<evidence type="ECO:0000313" key="25">
    <source>
        <dbReference type="Proteomes" id="UP000294813"/>
    </source>
</evidence>
<dbReference type="CDD" id="cd02070">
    <property type="entry name" value="corrinoid_protein_B12-BD"/>
    <property type="match status" value="1"/>
</dbReference>
<dbReference type="SUPFAM" id="SSF52242">
    <property type="entry name" value="Cobalamin (vitamin B12)-binding domain"/>
    <property type="match status" value="1"/>
</dbReference>
<accession>A0A4R2S737</accession>
<evidence type="ECO:0000256" key="9">
    <source>
        <dbReference type="ARBA" id="ARBA00022605"/>
    </source>
</evidence>
<dbReference type="GO" id="GO:0046653">
    <property type="term" value="P:tetrahydrofolate metabolic process"/>
    <property type="evidence" value="ECO:0007669"/>
    <property type="project" value="TreeGrafter"/>
</dbReference>
<dbReference type="InterPro" id="IPR017215">
    <property type="entry name" value="MetH_bac"/>
</dbReference>
<dbReference type="PANTHER" id="PTHR45833:SF1">
    <property type="entry name" value="METHIONINE SYNTHASE"/>
    <property type="match status" value="1"/>
</dbReference>
<feature type="domain" description="Hcy-binding" evidence="20">
    <location>
        <begin position="1"/>
        <end position="276"/>
    </location>
</feature>
<evidence type="ECO:0000256" key="13">
    <source>
        <dbReference type="ARBA" id="ARBA00022723"/>
    </source>
</evidence>
<evidence type="ECO:0000256" key="14">
    <source>
        <dbReference type="ARBA" id="ARBA00022833"/>
    </source>
</evidence>
<evidence type="ECO:0000256" key="7">
    <source>
        <dbReference type="ARBA" id="ARBA00013998"/>
    </source>
</evidence>
<evidence type="ECO:0000256" key="18">
    <source>
        <dbReference type="ARBA" id="ARBA00031040"/>
    </source>
</evidence>
<keyword evidence="13 19" id="KW-0479">Metal-binding</keyword>
<dbReference type="Gene3D" id="3.40.50.280">
    <property type="entry name" value="Cobalamin-binding domain"/>
    <property type="match status" value="1"/>
</dbReference>
<evidence type="ECO:0000256" key="10">
    <source>
        <dbReference type="ARBA" id="ARBA00022628"/>
    </source>
</evidence>
<gene>
    <name evidence="24" type="ORF">EDD73_104104</name>
</gene>
<dbReference type="Proteomes" id="UP000294813">
    <property type="component" value="Unassembled WGS sequence"/>
</dbReference>
<evidence type="ECO:0000259" key="21">
    <source>
        <dbReference type="PROSITE" id="PS50972"/>
    </source>
</evidence>
<evidence type="ECO:0000256" key="15">
    <source>
        <dbReference type="ARBA" id="ARBA00023167"/>
    </source>
</evidence>
<dbReference type="PROSITE" id="PS50970">
    <property type="entry name" value="HCY"/>
    <property type="match status" value="1"/>
</dbReference>
<protein>
    <recommendedName>
        <fullName evidence="7">Methionine synthase</fullName>
        <ecNumber evidence="6">2.1.1.13</ecNumber>
    </recommendedName>
    <alternativeName>
        <fullName evidence="18">5-methyltetrahydrofolate--homocysteine methyltransferase</fullName>
    </alternativeName>
</protein>
<evidence type="ECO:0000256" key="16">
    <source>
        <dbReference type="ARBA" id="ARBA00023285"/>
    </source>
</evidence>
<evidence type="ECO:0000259" key="22">
    <source>
        <dbReference type="PROSITE" id="PS51332"/>
    </source>
</evidence>
<dbReference type="EMBL" id="SLXT01000004">
    <property type="protein sequence ID" value="TCP68201.1"/>
    <property type="molecule type" value="Genomic_DNA"/>
</dbReference>
<dbReference type="InterPro" id="IPR036594">
    <property type="entry name" value="Meth_synthase_dom"/>
</dbReference>
<feature type="domain" description="B12-binding" evidence="22">
    <location>
        <begin position="693"/>
        <end position="816"/>
    </location>
</feature>
<dbReference type="InterPro" id="IPR006158">
    <property type="entry name" value="Cobalamin-bd"/>
</dbReference>
<comment type="pathway">
    <text evidence="4">Amino-acid biosynthesis; L-methionine biosynthesis via de novo pathway; L-methionine from L-homocysteine (MetH route): step 1/1.</text>
</comment>
<dbReference type="PANTHER" id="PTHR45833">
    <property type="entry name" value="METHIONINE SYNTHASE"/>
    <property type="match status" value="1"/>
</dbReference>
<keyword evidence="15" id="KW-0486">Methionine biosynthesis</keyword>
<evidence type="ECO:0000256" key="4">
    <source>
        <dbReference type="ARBA" id="ARBA00005178"/>
    </source>
</evidence>
<keyword evidence="25" id="KW-1185">Reference proteome</keyword>
<evidence type="ECO:0000256" key="12">
    <source>
        <dbReference type="ARBA" id="ARBA00022691"/>
    </source>
</evidence>
<dbReference type="GO" id="GO:0046872">
    <property type="term" value="F:metal ion binding"/>
    <property type="evidence" value="ECO:0007669"/>
    <property type="project" value="UniProtKB-KW"/>
</dbReference>
<evidence type="ECO:0000256" key="11">
    <source>
        <dbReference type="ARBA" id="ARBA00022679"/>
    </source>
</evidence>
<name>A0A4R2S737_9FIRM</name>
<keyword evidence="9" id="KW-0028">Amino-acid biosynthesis</keyword>
<dbReference type="AlphaFoldDB" id="A0A4R2S737"/>
<dbReference type="PROSITE" id="PS51332">
    <property type="entry name" value="B12_BINDING"/>
    <property type="match status" value="1"/>
</dbReference>
<dbReference type="OrthoDB" id="9803687at2"/>
<dbReference type="InterPro" id="IPR003726">
    <property type="entry name" value="HCY_dom"/>
</dbReference>
<evidence type="ECO:0000259" key="23">
    <source>
        <dbReference type="PROSITE" id="PS51337"/>
    </source>
</evidence>
<dbReference type="InterPro" id="IPR000489">
    <property type="entry name" value="Pterin-binding_dom"/>
</dbReference>
<dbReference type="Gene3D" id="1.10.1240.10">
    <property type="entry name" value="Methionine synthase domain"/>
    <property type="match status" value="1"/>
</dbReference>
<dbReference type="SUPFAM" id="SSF51717">
    <property type="entry name" value="Dihydropteroate synthetase-like"/>
    <property type="match status" value="1"/>
</dbReference>
<evidence type="ECO:0000256" key="6">
    <source>
        <dbReference type="ARBA" id="ARBA00012032"/>
    </source>
</evidence>
<dbReference type="GO" id="GO:0005829">
    <property type="term" value="C:cytosol"/>
    <property type="evidence" value="ECO:0007669"/>
    <property type="project" value="TreeGrafter"/>
</dbReference>
<keyword evidence="16" id="KW-0170">Cobalt</keyword>
<feature type="binding site" evidence="19">
    <location>
        <position position="196"/>
    </location>
    <ligand>
        <name>Zn(2+)</name>
        <dbReference type="ChEBI" id="CHEBI:29105"/>
    </ligand>
</feature>
<evidence type="ECO:0000256" key="5">
    <source>
        <dbReference type="ARBA" id="ARBA00010398"/>
    </source>
</evidence>
<dbReference type="InterPro" id="IPR036589">
    <property type="entry name" value="HCY_dom_sf"/>
</dbReference>
<feature type="domain" description="Pterin-binding" evidence="21">
    <location>
        <begin position="318"/>
        <end position="562"/>
    </location>
</feature>
<dbReference type="InterPro" id="IPR036724">
    <property type="entry name" value="Cobalamin-bd_sf"/>
</dbReference>
<evidence type="ECO:0000256" key="19">
    <source>
        <dbReference type="PROSITE-ProRule" id="PRU00333"/>
    </source>
</evidence>
<reference evidence="24 25" key="1">
    <citation type="submission" date="2019-03" db="EMBL/GenBank/DDBJ databases">
        <title>Genomic Encyclopedia of Type Strains, Phase IV (KMG-IV): sequencing the most valuable type-strain genomes for metagenomic binning, comparative biology and taxonomic classification.</title>
        <authorList>
            <person name="Goeker M."/>
        </authorList>
    </citation>
    <scope>NUCLEOTIDE SEQUENCE [LARGE SCALE GENOMIC DNA]</scope>
    <source>
        <strain evidence="24 25">DSM 11170</strain>
    </source>
</reference>
<dbReference type="RefSeq" id="WP_131918229.1">
    <property type="nucleotide sequence ID" value="NZ_JAOQNU010000004.1"/>
</dbReference>
<evidence type="ECO:0000256" key="8">
    <source>
        <dbReference type="ARBA" id="ARBA00022603"/>
    </source>
</evidence>
<keyword evidence="11 19" id="KW-0808">Transferase</keyword>
<dbReference type="Gene3D" id="3.20.20.330">
    <property type="entry name" value="Homocysteine-binding-like domain"/>
    <property type="match status" value="1"/>
</dbReference>
<dbReference type="PIRSF" id="PIRSF037472">
    <property type="entry name" value="DHPS_mtfrase"/>
    <property type="match status" value="1"/>
</dbReference>
<dbReference type="Pfam" id="PF02310">
    <property type="entry name" value="B12-binding"/>
    <property type="match status" value="1"/>
</dbReference>
<evidence type="ECO:0000259" key="20">
    <source>
        <dbReference type="PROSITE" id="PS50970"/>
    </source>
</evidence>
<keyword evidence="12" id="KW-0949">S-adenosyl-L-methionine</keyword>
<evidence type="ECO:0000256" key="3">
    <source>
        <dbReference type="ARBA" id="ARBA00001956"/>
    </source>
</evidence>
<dbReference type="Pfam" id="PF00809">
    <property type="entry name" value="Pterin_bind"/>
    <property type="match status" value="1"/>
</dbReference>
<dbReference type="EC" id="2.1.1.13" evidence="6"/>
<dbReference type="Pfam" id="PF02574">
    <property type="entry name" value="S-methyl_trans"/>
    <property type="match status" value="1"/>
</dbReference>
<evidence type="ECO:0000256" key="2">
    <source>
        <dbReference type="ARBA" id="ARBA00001947"/>
    </source>
</evidence>
<comment type="caution">
    <text evidence="24">The sequence shown here is derived from an EMBL/GenBank/DDBJ whole genome shotgun (WGS) entry which is preliminary data.</text>
</comment>
<comment type="function">
    <text evidence="17">Catalyzes the transfer of a methyl group from methyl-cobalamin to homocysteine, yielding enzyme-bound cob(I)alamin and methionine. Subsequently, remethylates the cofactor using methyltetrahydrofolate.</text>
</comment>
<dbReference type="GO" id="GO:0008705">
    <property type="term" value="F:methionine synthase activity"/>
    <property type="evidence" value="ECO:0007669"/>
    <property type="project" value="UniProtKB-EC"/>
</dbReference>
<dbReference type="InterPro" id="IPR050554">
    <property type="entry name" value="Met_Synthase/Corrinoid"/>
</dbReference>
<feature type="domain" description="B12-binding N-terminal" evidence="23">
    <location>
        <begin position="599"/>
        <end position="693"/>
    </location>
</feature>
<comment type="similarity">
    <text evidence="5">Belongs to the vitamin-B12 dependent methionine synthase family.</text>
</comment>
<dbReference type="SMART" id="SM01018">
    <property type="entry name" value="B12-binding_2"/>
    <property type="match status" value="1"/>
</dbReference>
<dbReference type="GO" id="GO:0031419">
    <property type="term" value="F:cobalamin binding"/>
    <property type="evidence" value="ECO:0007669"/>
    <property type="project" value="UniProtKB-KW"/>
</dbReference>
<keyword evidence="10" id="KW-0846">Cobalamin</keyword>
<feature type="binding site" evidence="19">
    <location>
        <position position="261"/>
    </location>
    <ligand>
        <name>Zn(2+)</name>
        <dbReference type="ChEBI" id="CHEBI:29105"/>
    </ligand>
</feature>
<dbReference type="InterPro" id="IPR003759">
    <property type="entry name" value="Cbl-bd_cap"/>
</dbReference>
<evidence type="ECO:0000313" key="24">
    <source>
        <dbReference type="EMBL" id="TCP68201.1"/>
    </source>
</evidence>
<evidence type="ECO:0000256" key="17">
    <source>
        <dbReference type="ARBA" id="ARBA00025552"/>
    </source>
</evidence>